<dbReference type="OrthoDB" id="7767298at2759"/>
<accession>A0A6I8T9Z5</accession>
<evidence type="ECO:0000313" key="2">
    <source>
        <dbReference type="Proteomes" id="UP000008820"/>
    </source>
</evidence>
<gene>
    <name evidence="1" type="primary">5565179</name>
</gene>
<dbReference type="AlphaFoldDB" id="A0A6I8T9Z5"/>
<keyword evidence="2" id="KW-1185">Reference proteome</keyword>
<dbReference type="EnsemblMetazoa" id="AAEL004624-RB">
    <property type="protein sequence ID" value="AAEL004624-PB"/>
    <property type="gene ID" value="AAEL004624"/>
</dbReference>
<protein>
    <submittedName>
        <fullName evidence="1">Uncharacterized protein</fullName>
    </submittedName>
</protein>
<dbReference type="Proteomes" id="UP000008820">
    <property type="component" value="Chromosome 1"/>
</dbReference>
<reference evidence="1" key="2">
    <citation type="submission" date="2020-05" db="UniProtKB">
        <authorList>
            <consortium name="EnsemblMetazoa"/>
        </authorList>
    </citation>
    <scope>IDENTIFICATION</scope>
    <source>
        <strain evidence="1">LVP_AGWG</strain>
    </source>
</reference>
<dbReference type="InParanoid" id="A0A6I8T9Z5"/>
<evidence type="ECO:0000313" key="1">
    <source>
        <dbReference type="EnsemblMetazoa" id="AAEL004624-PB"/>
    </source>
</evidence>
<sequence length="209" mass="24468">MDMENLEKNSIAELVDEQTKLQEKMHSAIEGISQDAQTASNEMVRSNHKEALVELECRKEWEESLPSLVNPACSVKRDLPPELVNLYEQERELERGLHRRREAIQALLDESANTKWADIDSARRKATFLRQQFLQKKTEEERVRAAIQEERDNAAERIEKLAKLLEEMKQRKRRLEANNVQQKQDSKHLDNDLDRLVRELNALKTSNNN</sequence>
<organism evidence="1 2">
    <name type="scientific">Aedes aegypti</name>
    <name type="common">Yellowfever mosquito</name>
    <name type="synonym">Culex aegypti</name>
    <dbReference type="NCBI Taxonomy" id="7159"/>
    <lineage>
        <taxon>Eukaryota</taxon>
        <taxon>Metazoa</taxon>
        <taxon>Ecdysozoa</taxon>
        <taxon>Arthropoda</taxon>
        <taxon>Hexapoda</taxon>
        <taxon>Insecta</taxon>
        <taxon>Pterygota</taxon>
        <taxon>Neoptera</taxon>
        <taxon>Endopterygota</taxon>
        <taxon>Diptera</taxon>
        <taxon>Nematocera</taxon>
        <taxon>Culicoidea</taxon>
        <taxon>Culicidae</taxon>
        <taxon>Culicinae</taxon>
        <taxon>Aedini</taxon>
        <taxon>Aedes</taxon>
        <taxon>Stegomyia</taxon>
    </lineage>
</organism>
<name>A0A6I8T9Z5_AEDAE</name>
<reference evidence="1 2" key="1">
    <citation type="submission" date="2017-06" db="EMBL/GenBank/DDBJ databases">
        <title>Aedes aegypti genome working group (AGWG) sequencing and assembly.</title>
        <authorList>
            <consortium name="Aedes aegypti Genome Working Group (AGWG)"/>
            <person name="Matthews B.J."/>
        </authorList>
    </citation>
    <scope>NUCLEOTIDE SEQUENCE [LARGE SCALE GENOMIC DNA]</scope>
    <source>
        <strain evidence="1 2">LVP_AGWG</strain>
    </source>
</reference>
<proteinExistence type="predicted"/>